<evidence type="ECO:0000256" key="1">
    <source>
        <dbReference type="ARBA" id="ARBA00010617"/>
    </source>
</evidence>
<dbReference type="PROSITE" id="PS00086">
    <property type="entry name" value="CYTOCHROME_P450"/>
    <property type="match status" value="1"/>
</dbReference>
<evidence type="ECO:0000256" key="4">
    <source>
        <dbReference type="ARBA" id="ARBA00023002"/>
    </source>
</evidence>
<organism evidence="8 9">
    <name type="scientific">Streptomyces violaceusniger</name>
    <dbReference type="NCBI Taxonomy" id="68280"/>
    <lineage>
        <taxon>Bacteria</taxon>
        <taxon>Bacillati</taxon>
        <taxon>Actinomycetota</taxon>
        <taxon>Actinomycetes</taxon>
        <taxon>Kitasatosporales</taxon>
        <taxon>Streptomycetaceae</taxon>
        <taxon>Streptomyces</taxon>
        <taxon>Streptomyces violaceusniger group</taxon>
    </lineage>
</organism>
<dbReference type="AlphaFoldDB" id="A0A4D4KZE6"/>
<evidence type="ECO:0000256" key="3">
    <source>
        <dbReference type="ARBA" id="ARBA00022723"/>
    </source>
</evidence>
<evidence type="ECO:0000256" key="5">
    <source>
        <dbReference type="ARBA" id="ARBA00023004"/>
    </source>
</evidence>
<dbReference type="RefSeq" id="WP_137977034.1">
    <property type="nucleotide sequence ID" value="NZ_BAAASO010000075.1"/>
</dbReference>
<dbReference type="InterPro" id="IPR036396">
    <property type="entry name" value="Cyt_P450_sf"/>
</dbReference>
<proteinExistence type="inferred from homology"/>
<comment type="similarity">
    <text evidence="1 7">Belongs to the cytochrome P450 family.</text>
</comment>
<dbReference type="CDD" id="cd11030">
    <property type="entry name" value="CYP105-like"/>
    <property type="match status" value="1"/>
</dbReference>
<name>A0A4D4KZE6_STRVO</name>
<dbReference type="PANTHER" id="PTHR46696">
    <property type="entry name" value="P450, PUTATIVE (EUROFUNG)-RELATED"/>
    <property type="match status" value="1"/>
</dbReference>
<protein>
    <submittedName>
        <fullName evidence="8">Cytochrome P450</fullName>
    </submittedName>
</protein>
<keyword evidence="2 7" id="KW-0349">Heme</keyword>
<keyword evidence="4 7" id="KW-0560">Oxidoreductase</keyword>
<dbReference type="Gene3D" id="1.10.630.10">
    <property type="entry name" value="Cytochrome P450"/>
    <property type="match status" value="1"/>
</dbReference>
<keyword evidence="6 7" id="KW-0503">Monooxygenase</keyword>
<keyword evidence="9" id="KW-1185">Reference proteome</keyword>
<dbReference type="OrthoDB" id="3664945at2"/>
<dbReference type="GO" id="GO:0020037">
    <property type="term" value="F:heme binding"/>
    <property type="evidence" value="ECO:0007669"/>
    <property type="project" value="InterPro"/>
</dbReference>
<dbReference type="GO" id="GO:0004497">
    <property type="term" value="F:monooxygenase activity"/>
    <property type="evidence" value="ECO:0007669"/>
    <property type="project" value="UniProtKB-KW"/>
</dbReference>
<dbReference type="InterPro" id="IPR001128">
    <property type="entry name" value="Cyt_P450"/>
</dbReference>
<dbReference type="GO" id="GO:0016705">
    <property type="term" value="F:oxidoreductase activity, acting on paired donors, with incorporation or reduction of molecular oxygen"/>
    <property type="evidence" value="ECO:0007669"/>
    <property type="project" value="InterPro"/>
</dbReference>
<accession>A0A4D4KZE6</accession>
<keyword evidence="3 7" id="KW-0479">Metal-binding</keyword>
<dbReference type="Proteomes" id="UP000301309">
    <property type="component" value="Unassembled WGS sequence"/>
</dbReference>
<dbReference type="PANTHER" id="PTHR46696:SF6">
    <property type="entry name" value="P450, PUTATIVE (EUROFUNG)-RELATED"/>
    <property type="match status" value="1"/>
</dbReference>
<dbReference type="Pfam" id="PF00067">
    <property type="entry name" value="p450"/>
    <property type="match status" value="1"/>
</dbReference>
<dbReference type="GO" id="GO:0005506">
    <property type="term" value="F:iron ion binding"/>
    <property type="evidence" value="ECO:0007669"/>
    <property type="project" value="InterPro"/>
</dbReference>
<evidence type="ECO:0000256" key="2">
    <source>
        <dbReference type="ARBA" id="ARBA00022617"/>
    </source>
</evidence>
<dbReference type="FunFam" id="1.10.630.10:FF:000018">
    <property type="entry name" value="Cytochrome P450 monooxygenase"/>
    <property type="match status" value="1"/>
</dbReference>
<reference evidence="8 9" key="1">
    <citation type="journal article" date="2020" name="Int. J. Syst. Evol. Microbiol.">
        <title>Reclassification of Streptomyces castelarensis and Streptomyces sporoclivatus as later heterotypic synonyms of Streptomyces antimycoticus.</title>
        <authorList>
            <person name="Komaki H."/>
            <person name="Tamura T."/>
        </authorList>
    </citation>
    <scope>NUCLEOTIDE SEQUENCE [LARGE SCALE GENOMIC DNA]</scope>
    <source>
        <strain evidence="8 9">NBRC 13459</strain>
    </source>
</reference>
<dbReference type="SUPFAM" id="SSF48264">
    <property type="entry name" value="Cytochrome P450"/>
    <property type="match status" value="1"/>
</dbReference>
<dbReference type="PRINTS" id="PR00385">
    <property type="entry name" value="P450"/>
</dbReference>
<dbReference type="PRINTS" id="PR00359">
    <property type="entry name" value="BP450"/>
</dbReference>
<dbReference type="InterPro" id="IPR017972">
    <property type="entry name" value="Cyt_P450_CS"/>
</dbReference>
<dbReference type="EMBL" id="BJHW01000001">
    <property type="protein sequence ID" value="GDY51900.1"/>
    <property type="molecule type" value="Genomic_DNA"/>
</dbReference>
<dbReference type="InterPro" id="IPR002397">
    <property type="entry name" value="Cyt_P450_B"/>
</dbReference>
<evidence type="ECO:0000313" key="8">
    <source>
        <dbReference type="EMBL" id="GDY51900.1"/>
    </source>
</evidence>
<gene>
    <name evidence="8" type="ORF">SVIO_025230</name>
</gene>
<evidence type="ECO:0000256" key="7">
    <source>
        <dbReference type="RuleBase" id="RU000461"/>
    </source>
</evidence>
<evidence type="ECO:0000256" key="6">
    <source>
        <dbReference type="ARBA" id="ARBA00023033"/>
    </source>
</evidence>
<sequence length="392" mass="42393">MSDERTLPHMLRADLGPVNELQQAQADGTLLSAVSPDGSPLRVVSRFEQAQAVLTDPGRFSSRAATRFLGGDRGDDRAANAGNLLVLDPPEHSRLRRMCSREFTARHVAALRPRVAAIVERCLDAIEDQDAESDLIAGFARPVPALVICELLGVPEEDRDEFQEVAARRIDANQSLQARVQAAREAADYMGKLVARVRAAPRDNLLGRLVREHGDTITDPELAGLANLLLIAGHQTTADMLGLSVLVLLREPQQAARLRDDQNAVAPAVEELLRLLSTVSVSTPRRVTEATSIGDERLEAGETVAVSLCAANRDPGRFADPGTFDPDRAPRPHLAFGHGPHYCLGAPLARLELATALPALLRRFPGLALADRPLDPSPPGPFFGLASLWVRR</sequence>
<comment type="caution">
    <text evidence="8">The sequence shown here is derived from an EMBL/GenBank/DDBJ whole genome shotgun (WGS) entry which is preliminary data.</text>
</comment>
<keyword evidence="5 7" id="KW-0408">Iron</keyword>
<evidence type="ECO:0000313" key="9">
    <source>
        <dbReference type="Proteomes" id="UP000301309"/>
    </source>
</evidence>